<dbReference type="PANTHER" id="PTHR11934:SF0">
    <property type="entry name" value="RIBOSE-5-PHOSPHATE ISOMERASE"/>
    <property type="match status" value="1"/>
</dbReference>
<comment type="pathway">
    <text evidence="4">Carbohydrate degradation; pentose phosphate pathway; D-ribose 5-phosphate from D-ribulose 5-phosphate (non-oxidative stage): step 1/1.</text>
</comment>
<evidence type="ECO:0000256" key="4">
    <source>
        <dbReference type="HAMAP-Rule" id="MF_00170"/>
    </source>
</evidence>
<sequence length="241" mass="26012">MAQLTQSEQKRLVGTYAVNELVKEGLIFDGAKVGLGTGSTALPAVERLAHFIINGQLKDIKVVTTSFQTTIACENLGISVYSMNSKEIQGQLDIAIDGADEISPEKNLIKGGGAALLLEKIVAYNAKRFIVVADESKIVDSLGTKFPLPVEVIPEARFAVIRRLEELGAHCTLREAVKKCGPVITDNGNIILDILWDNPVKPEILEDTIKSITGVVEVGFFTKNKPQVFVAHGDGSVTKIE</sequence>
<evidence type="ECO:0000256" key="2">
    <source>
        <dbReference type="ARBA" id="ARBA00008088"/>
    </source>
</evidence>
<dbReference type="Gene3D" id="3.30.70.260">
    <property type="match status" value="1"/>
</dbReference>
<comment type="function">
    <text evidence="4">Catalyzes the reversible conversion of ribose-5-phosphate to ribulose 5-phosphate.</text>
</comment>
<comment type="similarity">
    <text evidence="2 4">Belongs to the ribose 5-phosphate isomerase family.</text>
</comment>
<dbReference type="NCBIfam" id="TIGR00021">
    <property type="entry name" value="rpiA"/>
    <property type="match status" value="1"/>
</dbReference>
<dbReference type="GO" id="GO:0004751">
    <property type="term" value="F:ribose-5-phosphate isomerase activity"/>
    <property type="evidence" value="ECO:0007669"/>
    <property type="project" value="UniProtKB-UniRule"/>
</dbReference>
<dbReference type="EC" id="5.3.1.6" evidence="4"/>
<dbReference type="SUPFAM" id="SSF75445">
    <property type="entry name" value="D-ribose-5-phosphate isomerase (RpiA), lid domain"/>
    <property type="match status" value="1"/>
</dbReference>
<dbReference type="InterPro" id="IPR037171">
    <property type="entry name" value="NagB/RpiA_transferase-like"/>
</dbReference>
<dbReference type="InterPro" id="IPR004788">
    <property type="entry name" value="Ribose5P_isomerase_type_A"/>
</dbReference>
<feature type="binding site" evidence="4">
    <location>
        <position position="137"/>
    </location>
    <ligand>
        <name>substrate</name>
    </ligand>
</feature>
<dbReference type="GO" id="GO:0005829">
    <property type="term" value="C:cytosol"/>
    <property type="evidence" value="ECO:0007669"/>
    <property type="project" value="TreeGrafter"/>
</dbReference>
<evidence type="ECO:0000313" key="5">
    <source>
        <dbReference type="EMBL" id="MBU3849828.1"/>
    </source>
</evidence>
<feature type="binding site" evidence="4">
    <location>
        <begin position="97"/>
        <end position="100"/>
    </location>
    <ligand>
        <name>substrate</name>
    </ligand>
</feature>
<comment type="catalytic activity">
    <reaction evidence="1 4">
        <text>aldehydo-D-ribose 5-phosphate = D-ribulose 5-phosphate</text>
        <dbReference type="Rhea" id="RHEA:14657"/>
        <dbReference type="ChEBI" id="CHEBI:58121"/>
        <dbReference type="ChEBI" id="CHEBI:58273"/>
        <dbReference type="EC" id="5.3.1.6"/>
    </reaction>
</comment>
<feature type="active site" description="Proton acceptor" evidence="4">
    <location>
        <position position="119"/>
    </location>
</feature>
<dbReference type="EMBL" id="JAHLFV010000111">
    <property type="protein sequence ID" value="MBU3849828.1"/>
    <property type="molecule type" value="Genomic_DNA"/>
</dbReference>
<keyword evidence="3 4" id="KW-0413">Isomerase</keyword>
<dbReference type="NCBIfam" id="NF001924">
    <property type="entry name" value="PRK00702.1"/>
    <property type="match status" value="1"/>
</dbReference>
<proteinExistence type="inferred from homology"/>
<dbReference type="FunFam" id="3.30.70.260:FF:000018">
    <property type="entry name" value="Ribose-5-phosphate isomerase A"/>
    <property type="match status" value="1"/>
</dbReference>
<name>A0A9E2P0G6_9SPIR</name>
<organism evidence="5 6">
    <name type="scientific">Candidatus Treponema excrementipullorum</name>
    <dbReference type="NCBI Taxonomy" id="2838768"/>
    <lineage>
        <taxon>Bacteria</taxon>
        <taxon>Pseudomonadati</taxon>
        <taxon>Spirochaetota</taxon>
        <taxon>Spirochaetia</taxon>
        <taxon>Spirochaetales</taxon>
        <taxon>Treponemataceae</taxon>
        <taxon>Treponema</taxon>
    </lineage>
</organism>
<reference evidence="5" key="2">
    <citation type="submission" date="2021-04" db="EMBL/GenBank/DDBJ databases">
        <authorList>
            <person name="Gilroy R."/>
        </authorList>
    </citation>
    <scope>NUCLEOTIDE SEQUENCE</scope>
    <source>
        <strain evidence="5">Gambia15-2214</strain>
    </source>
</reference>
<dbReference type="PANTHER" id="PTHR11934">
    <property type="entry name" value="RIBOSE-5-PHOSPHATE ISOMERASE"/>
    <property type="match status" value="1"/>
</dbReference>
<dbReference type="InterPro" id="IPR020672">
    <property type="entry name" value="Ribose5P_isomerase_typA_subgr"/>
</dbReference>
<evidence type="ECO:0000313" key="6">
    <source>
        <dbReference type="Proteomes" id="UP000823914"/>
    </source>
</evidence>
<dbReference type="FunFam" id="3.40.50.1360:FF:000001">
    <property type="entry name" value="Ribose-5-phosphate isomerase A"/>
    <property type="match status" value="1"/>
</dbReference>
<dbReference type="CDD" id="cd01398">
    <property type="entry name" value="RPI_A"/>
    <property type="match status" value="1"/>
</dbReference>
<evidence type="ECO:0000256" key="1">
    <source>
        <dbReference type="ARBA" id="ARBA00001713"/>
    </source>
</evidence>
<gene>
    <name evidence="4 5" type="primary">rpiA</name>
    <name evidence="5" type="ORF">IAA16_04605</name>
</gene>
<feature type="binding site" evidence="4">
    <location>
        <begin position="37"/>
        <end position="40"/>
    </location>
    <ligand>
        <name>substrate</name>
    </ligand>
</feature>
<protein>
    <recommendedName>
        <fullName evidence="4">Ribose-5-phosphate isomerase A</fullName>
        <ecNumber evidence="4">5.3.1.6</ecNumber>
    </recommendedName>
    <alternativeName>
        <fullName evidence="4">Phosphoriboisomerase A</fullName>
        <shortName evidence="4">PRI</shortName>
    </alternativeName>
</protein>
<dbReference type="AlphaFoldDB" id="A0A9E2P0G6"/>
<dbReference type="Gene3D" id="3.40.50.1360">
    <property type="match status" value="1"/>
</dbReference>
<dbReference type="Pfam" id="PF06026">
    <property type="entry name" value="Rib_5-P_isom_A"/>
    <property type="match status" value="1"/>
</dbReference>
<comment type="subunit">
    <text evidence="4">Homodimer.</text>
</comment>
<dbReference type="GO" id="GO:0009052">
    <property type="term" value="P:pentose-phosphate shunt, non-oxidative branch"/>
    <property type="evidence" value="ECO:0007669"/>
    <property type="project" value="UniProtKB-UniRule"/>
</dbReference>
<dbReference type="Proteomes" id="UP000823914">
    <property type="component" value="Unassembled WGS sequence"/>
</dbReference>
<evidence type="ECO:0000256" key="3">
    <source>
        <dbReference type="ARBA" id="ARBA00023235"/>
    </source>
</evidence>
<feature type="binding site" evidence="4">
    <location>
        <begin position="110"/>
        <end position="113"/>
    </location>
    <ligand>
        <name>substrate</name>
    </ligand>
</feature>
<dbReference type="GO" id="GO:0006014">
    <property type="term" value="P:D-ribose metabolic process"/>
    <property type="evidence" value="ECO:0007669"/>
    <property type="project" value="TreeGrafter"/>
</dbReference>
<reference evidence="5" key="1">
    <citation type="journal article" date="2021" name="PeerJ">
        <title>Extensive microbial diversity within the chicken gut microbiome revealed by metagenomics and culture.</title>
        <authorList>
            <person name="Gilroy R."/>
            <person name="Ravi A."/>
            <person name="Getino M."/>
            <person name="Pursley I."/>
            <person name="Horton D.L."/>
            <person name="Alikhan N.F."/>
            <person name="Baker D."/>
            <person name="Gharbi K."/>
            <person name="Hall N."/>
            <person name="Watson M."/>
            <person name="Adriaenssens E.M."/>
            <person name="Foster-Nyarko E."/>
            <person name="Jarju S."/>
            <person name="Secka A."/>
            <person name="Antonio M."/>
            <person name="Oren A."/>
            <person name="Chaudhuri R.R."/>
            <person name="La Ragione R."/>
            <person name="Hildebrand F."/>
            <person name="Pallen M.J."/>
        </authorList>
    </citation>
    <scope>NUCLEOTIDE SEQUENCE</scope>
    <source>
        <strain evidence="5">Gambia15-2214</strain>
    </source>
</reference>
<dbReference type="SUPFAM" id="SSF100950">
    <property type="entry name" value="NagB/RpiA/CoA transferase-like"/>
    <property type="match status" value="1"/>
</dbReference>
<comment type="caution">
    <text evidence="5">The sequence shown here is derived from an EMBL/GenBank/DDBJ whole genome shotgun (WGS) entry which is preliminary data.</text>
</comment>
<dbReference type="HAMAP" id="MF_00170">
    <property type="entry name" value="Rib_5P_isom_A"/>
    <property type="match status" value="1"/>
</dbReference>
<accession>A0A9E2P0G6</accession>